<feature type="domain" description="ABC3 transporter permease C-terminal" evidence="8">
    <location>
        <begin position="265"/>
        <end position="377"/>
    </location>
</feature>
<evidence type="ECO:0000313" key="10">
    <source>
        <dbReference type="Proteomes" id="UP000036426"/>
    </source>
</evidence>
<dbReference type="RefSeq" id="WP_047873837.1">
    <property type="nucleotide sequence ID" value="NZ_BMYC01000026.1"/>
</dbReference>
<comment type="subcellular location">
    <subcellularLocation>
        <location evidence="1">Cell membrane</location>
        <topology evidence="1">Multi-pass membrane protein</topology>
    </subcellularLocation>
</comment>
<feature type="transmembrane region" description="Helical" evidence="7">
    <location>
        <begin position="354"/>
        <end position="377"/>
    </location>
</feature>
<organism evidence="9 10">
    <name type="scientific">Photobacterium aphoticum</name>
    <dbReference type="NCBI Taxonomy" id="754436"/>
    <lineage>
        <taxon>Bacteria</taxon>
        <taxon>Pseudomonadati</taxon>
        <taxon>Pseudomonadota</taxon>
        <taxon>Gammaproteobacteria</taxon>
        <taxon>Vibrionales</taxon>
        <taxon>Vibrionaceae</taxon>
        <taxon>Photobacterium</taxon>
    </lineage>
</organism>
<feature type="transmembrane region" description="Helical" evidence="7">
    <location>
        <begin position="765"/>
        <end position="788"/>
    </location>
</feature>
<name>A0A0J1GNR0_9GAMM</name>
<protein>
    <submittedName>
        <fullName evidence="9">ABC transporter permease</fullName>
    </submittedName>
</protein>
<comment type="caution">
    <text evidence="9">The sequence shown here is derived from an EMBL/GenBank/DDBJ whole genome shotgun (WGS) entry which is preliminary data.</text>
</comment>
<feature type="transmembrane region" description="Helical" evidence="7">
    <location>
        <begin position="304"/>
        <end position="334"/>
    </location>
</feature>
<dbReference type="InterPro" id="IPR003838">
    <property type="entry name" value="ABC3_permease_C"/>
</dbReference>
<dbReference type="Pfam" id="PF02687">
    <property type="entry name" value="FtsX"/>
    <property type="match status" value="2"/>
</dbReference>
<feature type="transmembrane region" description="Helical" evidence="7">
    <location>
        <begin position="720"/>
        <end position="744"/>
    </location>
</feature>
<feature type="region of interest" description="Disordered" evidence="6">
    <location>
        <begin position="553"/>
        <end position="583"/>
    </location>
</feature>
<sequence length="839" mass="91425">MTELSTPAATPPTVYRGLLTKWSWRELWQGQLWPVAVALTLIIACVFALSALVMRVEGVMVDQGRSMIAADRVFRSANPLPPTLLERAEQQGLQTSVQTRFGTMAFSDEAMQLVSVKSVDSAFPLRGALSLQSANGVRHQVQPGELWLAARLFDLLKVKEGDTLAIGDAELVISGTIMEEPELSFNPFSQMPAVLIHADDLAQTGAIQPGSRVQYRAYFKGEDAQLAALQQATTLAAGDRWLSETTQGRTGDILEKARQYLSLTLILVIMMATATLVLTCLHYVSTRRETVAMMKSLGASRRWLWLWLSRQLVMLFTLAALAGGAIGSGLEYLLRLPLGAILPDALPSVGLMPWGVSVLVALLVALPAMGIALWQLVEAPAIAVMQPQVDVPLNPERYLLLLFPVLAALWWFGDNGLMWVTLAGLFILMGVLGLLGVLVVAVLKRFRWGAAMQLALSRISRSPLATGAQLAALTSSLMLLTVIWLLRSDLLSDWQQTLPADAPNVFALNIAPEQQADYLAALDAQNIMRSEGYPVIRGRITHVNDDALLTMSASSATDTPNASATASESDAETGSETPVRDESLRRELNFTWRESLPEHNTVIAGEWGAAGGVSVESGIADRLGIELGDKLAFTVNSQDFTATVTSLRDVEWRNMRPNFYFIFTPDVMAHLPATWLVSFRIEAGQEGLINQLGRDFPTVSLLDLRTMATRIQGIMQQISLSLSVLAGLGVVSGLLLVMTLLRLSMAQRKLEIKLYRTLGASRQRITATVWGEYGIMALIAGIMAAIGAESVVAALVKWGFELPVTAHPWVWVGVPVLALLLVVIIIRSMLQQLLLPLQR</sequence>
<evidence type="ECO:0000256" key="3">
    <source>
        <dbReference type="ARBA" id="ARBA00022692"/>
    </source>
</evidence>
<evidence type="ECO:0000256" key="1">
    <source>
        <dbReference type="ARBA" id="ARBA00004651"/>
    </source>
</evidence>
<evidence type="ECO:0000256" key="6">
    <source>
        <dbReference type="SAM" id="MobiDB-lite"/>
    </source>
</evidence>
<evidence type="ECO:0000313" key="9">
    <source>
        <dbReference type="EMBL" id="KLV01398.1"/>
    </source>
</evidence>
<dbReference type="PANTHER" id="PTHR30287">
    <property type="entry name" value="MEMBRANE COMPONENT OF PREDICTED ABC SUPERFAMILY METABOLITE UPTAKE TRANSPORTER"/>
    <property type="match status" value="1"/>
</dbReference>
<dbReference type="EMBL" id="LDOV01000014">
    <property type="protein sequence ID" value="KLV01398.1"/>
    <property type="molecule type" value="Genomic_DNA"/>
</dbReference>
<gene>
    <name evidence="9" type="ORF">ABT58_07800</name>
</gene>
<feature type="transmembrane region" description="Helical" evidence="7">
    <location>
        <begin position="464"/>
        <end position="486"/>
    </location>
</feature>
<feature type="compositionally biased region" description="Low complexity" evidence="6">
    <location>
        <begin position="562"/>
        <end position="577"/>
    </location>
</feature>
<evidence type="ECO:0000256" key="2">
    <source>
        <dbReference type="ARBA" id="ARBA00022475"/>
    </source>
</evidence>
<dbReference type="OrthoDB" id="5292592at2"/>
<proteinExistence type="predicted"/>
<evidence type="ECO:0000256" key="7">
    <source>
        <dbReference type="SAM" id="Phobius"/>
    </source>
</evidence>
<dbReference type="AlphaFoldDB" id="A0A0J1GNR0"/>
<dbReference type="InterPro" id="IPR038766">
    <property type="entry name" value="Membrane_comp_ABC_pdt"/>
</dbReference>
<dbReference type="PATRIC" id="fig|754436.4.peg.1653"/>
<feature type="transmembrane region" description="Helical" evidence="7">
    <location>
        <begin position="808"/>
        <end position="830"/>
    </location>
</feature>
<feature type="transmembrane region" description="Helical" evidence="7">
    <location>
        <begin position="398"/>
        <end position="413"/>
    </location>
</feature>
<keyword evidence="4 7" id="KW-1133">Transmembrane helix</keyword>
<evidence type="ECO:0000256" key="4">
    <source>
        <dbReference type="ARBA" id="ARBA00022989"/>
    </source>
</evidence>
<feature type="transmembrane region" description="Helical" evidence="7">
    <location>
        <begin position="260"/>
        <end position="284"/>
    </location>
</feature>
<dbReference type="PANTHER" id="PTHR30287:SF1">
    <property type="entry name" value="INNER MEMBRANE PROTEIN"/>
    <property type="match status" value="1"/>
</dbReference>
<reference evidence="9 10" key="1">
    <citation type="submission" date="2015-05" db="EMBL/GenBank/DDBJ databases">
        <title>Photobacterium galathea sp. nov.</title>
        <authorList>
            <person name="Machado H."/>
            <person name="Gram L."/>
        </authorList>
    </citation>
    <scope>NUCLEOTIDE SEQUENCE [LARGE SCALE GENOMIC DNA]</scope>
    <source>
        <strain evidence="9 10">DSM 25995</strain>
    </source>
</reference>
<evidence type="ECO:0000259" key="8">
    <source>
        <dbReference type="Pfam" id="PF02687"/>
    </source>
</evidence>
<keyword evidence="5 7" id="KW-0472">Membrane</keyword>
<feature type="domain" description="ABC3 transporter permease C-terminal" evidence="8">
    <location>
        <begin position="724"/>
        <end position="826"/>
    </location>
</feature>
<feature type="transmembrane region" description="Helical" evidence="7">
    <location>
        <begin position="32"/>
        <end position="54"/>
    </location>
</feature>
<evidence type="ECO:0000256" key="5">
    <source>
        <dbReference type="ARBA" id="ARBA00023136"/>
    </source>
</evidence>
<accession>A0A0J1GNR0</accession>
<keyword evidence="2" id="KW-1003">Cell membrane</keyword>
<dbReference type="GO" id="GO:0005886">
    <property type="term" value="C:plasma membrane"/>
    <property type="evidence" value="ECO:0007669"/>
    <property type="project" value="UniProtKB-SubCell"/>
</dbReference>
<feature type="transmembrane region" description="Helical" evidence="7">
    <location>
        <begin position="419"/>
        <end position="443"/>
    </location>
</feature>
<dbReference type="Proteomes" id="UP000036426">
    <property type="component" value="Unassembled WGS sequence"/>
</dbReference>
<keyword evidence="3 7" id="KW-0812">Transmembrane</keyword>
<keyword evidence="10" id="KW-1185">Reference proteome</keyword>